<feature type="binding site" evidence="5">
    <location>
        <position position="323"/>
    </location>
    <ligand>
        <name>Fe cation</name>
        <dbReference type="ChEBI" id="CHEBI:24875"/>
        <note>catalytic</note>
    </ligand>
</feature>
<proteinExistence type="inferred from homology"/>
<dbReference type="GO" id="GO:0046872">
    <property type="term" value="F:metal ion binding"/>
    <property type="evidence" value="ECO:0007669"/>
    <property type="project" value="UniProtKB-KW"/>
</dbReference>
<protein>
    <submittedName>
        <fullName evidence="6">Uncharacterized protein</fullName>
    </submittedName>
</protein>
<evidence type="ECO:0000313" key="6">
    <source>
        <dbReference type="EMBL" id="CAH3043448.1"/>
    </source>
</evidence>
<gene>
    <name evidence="6" type="ORF">PMEA_00031555</name>
</gene>
<feature type="binding site" evidence="5">
    <location>
        <position position="253"/>
    </location>
    <ligand>
        <name>Fe cation</name>
        <dbReference type="ChEBI" id="CHEBI:24875"/>
        <note>catalytic</note>
    </ligand>
</feature>
<dbReference type="GO" id="GO:0016121">
    <property type="term" value="P:carotene catabolic process"/>
    <property type="evidence" value="ECO:0007669"/>
    <property type="project" value="TreeGrafter"/>
</dbReference>
<dbReference type="GO" id="GO:0003834">
    <property type="term" value="F:beta-carotene 15,15'-dioxygenase activity"/>
    <property type="evidence" value="ECO:0007669"/>
    <property type="project" value="TreeGrafter"/>
</dbReference>
<feature type="binding site" evidence="5">
    <location>
        <position position="195"/>
    </location>
    <ligand>
        <name>Fe cation</name>
        <dbReference type="ChEBI" id="CHEBI:24875"/>
        <note>catalytic</note>
    </ligand>
</feature>
<comment type="similarity">
    <text evidence="1">Belongs to the carotenoid oxygenase family.</text>
</comment>
<dbReference type="PANTHER" id="PTHR10543:SF24">
    <property type="entry name" value="CAROTENOID ISOMEROOXYGENASE"/>
    <property type="match status" value="1"/>
</dbReference>
<dbReference type="Pfam" id="PF03055">
    <property type="entry name" value="RPE65"/>
    <property type="match status" value="1"/>
</dbReference>
<reference evidence="6 7" key="1">
    <citation type="submission" date="2022-05" db="EMBL/GenBank/DDBJ databases">
        <authorList>
            <consortium name="Genoscope - CEA"/>
            <person name="William W."/>
        </authorList>
    </citation>
    <scope>NUCLEOTIDE SEQUENCE [LARGE SCALE GENOMIC DNA]</scope>
</reference>
<organism evidence="6 7">
    <name type="scientific">Pocillopora meandrina</name>
    <dbReference type="NCBI Taxonomy" id="46732"/>
    <lineage>
        <taxon>Eukaryota</taxon>
        <taxon>Metazoa</taxon>
        <taxon>Cnidaria</taxon>
        <taxon>Anthozoa</taxon>
        <taxon>Hexacorallia</taxon>
        <taxon>Scleractinia</taxon>
        <taxon>Astrocoeniina</taxon>
        <taxon>Pocilloporidae</taxon>
        <taxon>Pocillopora</taxon>
    </lineage>
</organism>
<keyword evidence="7" id="KW-1185">Reference proteome</keyword>
<evidence type="ECO:0000256" key="5">
    <source>
        <dbReference type="PIRSR" id="PIRSR604294-1"/>
    </source>
</evidence>
<accession>A0AAU9W2J8</accession>
<keyword evidence="3" id="KW-0560">Oxidoreductase</keyword>
<name>A0AAU9W2J8_9CNID</name>
<dbReference type="Proteomes" id="UP001159428">
    <property type="component" value="Unassembled WGS sequence"/>
</dbReference>
<sequence length="520" mass="58774">MKMTELPVGKFKDSTMTTAKGIACLFQTVDEHPEPIDAEIKGEIPPWLNGTLLRNGPGKFECGDIPFNHWFDGQALLHRFQIKDGHVTYGNRFIRGESYADSLKHGSANHLEFGTFIPPDPCQNIFSRFFSKFWHGYVPSDNTNVNIFAMKDKLYATTEANFLHEFDPQSLETLNRVDLTTEFPGDARIDIATAHPQITRDGSVLNVSIQFGAYATYNIVQIPPSSGKSDEKPLDGGKVLCSIRPTSGLGYMHSFVLTEHYLVLTETPLSWNILRILTTKLFESSVVDWLHWDPNQLSRFLVIDRKEGTHVGVFTAEPFFVFHHINAFEKNGKIHLDACCYPDSQIIDDLYLHNVRTSKESAKKNVALAEVRRYELPLEELGNVKEGKSLVRRADGLDYILLNAGLELPQFNYTEKNGKEYEFVYGIGTKKFVFDHLIKVNVETKEYITWEEPEGFTSEPVFVKRPGGKDEDDGVVLSSVINTRDQTTSLLVLDAKDFKELGRAVVNGVTPMNLHGLFKK</sequence>
<evidence type="ECO:0000313" key="7">
    <source>
        <dbReference type="Proteomes" id="UP001159428"/>
    </source>
</evidence>
<feature type="binding site" evidence="5">
    <location>
        <position position="515"/>
    </location>
    <ligand>
        <name>Fe cation</name>
        <dbReference type="ChEBI" id="CHEBI:24875"/>
        <note>catalytic</note>
    </ligand>
</feature>
<dbReference type="AlphaFoldDB" id="A0AAU9W2J8"/>
<evidence type="ECO:0000256" key="2">
    <source>
        <dbReference type="ARBA" id="ARBA00022723"/>
    </source>
</evidence>
<dbReference type="PANTHER" id="PTHR10543">
    <property type="entry name" value="BETA-CAROTENE DIOXYGENASE"/>
    <property type="match status" value="1"/>
</dbReference>
<evidence type="ECO:0000256" key="4">
    <source>
        <dbReference type="ARBA" id="ARBA00023004"/>
    </source>
</evidence>
<comment type="cofactor">
    <cofactor evidence="5">
        <name>Fe(2+)</name>
        <dbReference type="ChEBI" id="CHEBI:29033"/>
    </cofactor>
    <text evidence="5">Binds 1 Fe(2+) ion per subunit.</text>
</comment>
<keyword evidence="4 5" id="KW-0408">Iron</keyword>
<dbReference type="GO" id="GO:0010436">
    <property type="term" value="F:carotenoid dioxygenase activity"/>
    <property type="evidence" value="ECO:0007669"/>
    <property type="project" value="TreeGrafter"/>
</dbReference>
<comment type="caution">
    <text evidence="6">The sequence shown here is derived from an EMBL/GenBank/DDBJ whole genome shotgun (WGS) entry which is preliminary data.</text>
</comment>
<keyword evidence="2 5" id="KW-0479">Metal-binding</keyword>
<evidence type="ECO:0000256" key="1">
    <source>
        <dbReference type="ARBA" id="ARBA00006787"/>
    </source>
</evidence>
<dbReference type="InterPro" id="IPR004294">
    <property type="entry name" value="Carotenoid_Oase"/>
</dbReference>
<evidence type="ECO:0000256" key="3">
    <source>
        <dbReference type="ARBA" id="ARBA00023002"/>
    </source>
</evidence>
<dbReference type="EMBL" id="CALNXJ010000007">
    <property type="protein sequence ID" value="CAH3043448.1"/>
    <property type="molecule type" value="Genomic_DNA"/>
</dbReference>